<keyword evidence="3" id="KW-0132">Cell division</keyword>
<dbReference type="Pfam" id="PF03799">
    <property type="entry name" value="FtsQ_DivIB_C"/>
    <property type="match status" value="1"/>
</dbReference>
<dbReference type="PANTHER" id="PTHR35851">
    <property type="entry name" value="CELL DIVISION PROTEIN FTSQ"/>
    <property type="match status" value="1"/>
</dbReference>
<proteinExistence type="predicted"/>
<dbReference type="Proteomes" id="UP000061704">
    <property type="component" value="Chromosome"/>
</dbReference>
<dbReference type="STRING" id="476281.ICMP_392"/>
<evidence type="ECO:0000256" key="4">
    <source>
        <dbReference type="ARBA" id="ARBA00022692"/>
    </source>
</evidence>
<reference evidence="8 9" key="1">
    <citation type="journal article" date="2011" name="Genome Biol. Evol.">
        <title>Reductive evolution of bacterial genome in insect gut environment.</title>
        <authorList>
            <person name="Nikoh N."/>
            <person name="Hosokawa T."/>
            <person name="Ohshima K."/>
            <person name="Hattori M."/>
            <person name="Fukatsu T."/>
        </authorList>
    </citation>
    <scope>NUCLEOTIDE SEQUENCE [LARGE SCALE GENOMIC DNA]</scope>
    <source>
        <strain evidence="8 9">Mpkobe</strain>
    </source>
</reference>
<keyword evidence="4" id="KW-0812">Transmembrane</keyword>
<evidence type="ECO:0000256" key="1">
    <source>
        <dbReference type="ARBA" id="ARBA00022475"/>
    </source>
</evidence>
<organism evidence="8 9">
    <name type="scientific">Candidatus Ishikawaella capsulata Mpkobe</name>
    <dbReference type="NCBI Taxonomy" id="476281"/>
    <lineage>
        <taxon>Bacteria</taxon>
        <taxon>Pseudomonadati</taxon>
        <taxon>Pseudomonadota</taxon>
        <taxon>Gammaproteobacteria</taxon>
        <taxon>Enterobacterales</taxon>
        <taxon>Enterobacteriaceae</taxon>
        <taxon>Candidatus Ishikawella</taxon>
    </lineage>
</organism>
<evidence type="ECO:0000313" key="9">
    <source>
        <dbReference type="Proteomes" id="UP000061704"/>
    </source>
</evidence>
<dbReference type="HOGENOM" id="CLU_064041_2_1_6"/>
<sequence length="235" mass="27611">MHRYISQIFLILVLMGIIFSGISVLKCIEYKPSFLLHKGVVICKMQYVTAKDLYQTILQSFINNFIKQPFHYLPSIKNIIHKQWPDDLKSIGTKSVPVACWNNSSMLDKNGITFYINSKNIINKESLPMLYGPQNNEKEVLINYNHMKELLKICNIFPKIISMSEWHSWYFITNNEIKVILGRNNIDNKLQIFIKLYPTLMKEANMENKYIEYIDLRYNSGAAVHWLSRHNKSVN</sequence>
<dbReference type="AlphaFoldDB" id="C5WD39"/>
<dbReference type="Gene3D" id="3.40.50.11690">
    <property type="entry name" value="Cell division protein FtsQ/DivIB"/>
    <property type="match status" value="1"/>
</dbReference>
<dbReference type="PANTHER" id="PTHR35851:SF1">
    <property type="entry name" value="CELL DIVISION PROTEIN FTSQ"/>
    <property type="match status" value="1"/>
</dbReference>
<keyword evidence="6" id="KW-0131">Cell cycle</keyword>
<dbReference type="GO" id="GO:0090529">
    <property type="term" value="P:cell septum assembly"/>
    <property type="evidence" value="ECO:0007669"/>
    <property type="project" value="InterPro"/>
</dbReference>
<dbReference type="EMBL" id="AP010872">
    <property type="protein sequence ID" value="BAH83245.1"/>
    <property type="molecule type" value="Genomic_DNA"/>
</dbReference>
<keyword evidence="5" id="KW-0472">Membrane</keyword>
<keyword evidence="9" id="KW-1185">Reference proteome</keyword>
<keyword evidence="5" id="KW-1133">Transmembrane helix</keyword>
<evidence type="ECO:0000256" key="2">
    <source>
        <dbReference type="ARBA" id="ARBA00022519"/>
    </source>
</evidence>
<dbReference type="InterPro" id="IPR026579">
    <property type="entry name" value="FtsQ"/>
</dbReference>
<dbReference type="InterPro" id="IPR005548">
    <property type="entry name" value="Cell_div_FtsQ/DivIB_C"/>
</dbReference>
<name>C5WD39_9ENTR</name>
<dbReference type="KEGG" id="icp:ICMP_392"/>
<feature type="domain" description="Cell division protein FtsQ/DivIB C-terminal" evidence="7">
    <location>
        <begin position="99"/>
        <end position="217"/>
    </location>
</feature>
<accession>C5WD39</accession>
<keyword evidence="1" id="KW-1003">Cell membrane</keyword>
<evidence type="ECO:0000256" key="5">
    <source>
        <dbReference type="ARBA" id="ARBA00022989"/>
    </source>
</evidence>
<keyword evidence="2" id="KW-0997">Cell inner membrane</keyword>
<protein>
    <submittedName>
        <fullName evidence="8">Membrane anchored protein</fullName>
    </submittedName>
</protein>
<evidence type="ECO:0000256" key="6">
    <source>
        <dbReference type="ARBA" id="ARBA00023306"/>
    </source>
</evidence>
<evidence type="ECO:0000256" key="3">
    <source>
        <dbReference type="ARBA" id="ARBA00022618"/>
    </source>
</evidence>
<gene>
    <name evidence="8" type="primary">ftsQ</name>
    <name evidence="8" type="ORF">ICMP_392</name>
</gene>
<evidence type="ECO:0000313" key="8">
    <source>
        <dbReference type="EMBL" id="BAH83245.1"/>
    </source>
</evidence>
<dbReference type="InterPro" id="IPR045335">
    <property type="entry name" value="FtsQ_C_sf"/>
</dbReference>
<evidence type="ECO:0000259" key="7">
    <source>
        <dbReference type="Pfam" id="PF03799"/>
    </source>
</evidence>